<dbReference type="InterPro" id="IPR009057">
    <property type="entry name" value="Homeodomain-like_sf"/>
</dbReference>
<name>A0A1R1JYL6_ALCXX</name>
<dbReference type="SUPFAM" id="SSF52317">
    <property type="entry name" value="Class I glutamine amidotransferase-like"/>
    <property type="match status" value="1"/>
</dbReference>
<dbReference type="GO" id="GO:0003700">
    <property type="term" value="F:DNA-binding transcription factor activity"/>
    <property type="evidence" value="ECO:0007669"/>
    <property type="project" value="InterPro"/>
</dbReference>
<dbReference type="InterPro" id="IPR018060">
    <property type="entry name" value="HTH_AraC"/>
</dbReference>
<dbReference type="CDD" id="cd03137">
    <property type="entry name" value="GATase1_AraC_1"/>
    <property type="match status" value="1"/>
</dbReference>
<organism evidence="4 5">
    <name type="scientific">Alcaligenes xylosoxydans xylosoxydans</name>
    <name type="common">Achromobacter xylosoxidans</name>
    <dbReference type="NCBI Taxonomy" id="85698"/>
    <lineage>
        <taxon>Bacteria</taxon>
        <taxon>Pseudomonadati</taxon>
        <taxon>Pseudomonadota</taxon>
        <taxon>Betaproteobacteria</taxon>
        <taxon>Burkholderiales</taxon>
        <taxon>Alcaligenaceae</taxon>
        <taxon>Achromobacter</taxon>
    </lineage>
</organism>
<dbReference type="Gene3D" id="3.40.50.880">
    <property type="match status" value="1"/>
</dbReference>
<protein>
    <submittedName>
        <fullName evidence="4">AraC family transcriptional regulator</fullName>
    </submittedName>
</protein>
<dbReference type="PANTHER" id="PTHR43130">
    <property type="entry name" value="ARAC-FAMILY TRANSCRIPTIONAL REGULATOR"/>
    <property type="match status" value="1"/>
</dbReference>
<dbReference type="EMBL" id="MJMN01000002">
    <property type="protein sequence ID" value="OMG92209.1"/>
    <property type="molecule type" value="Genomic_DNA"/>
</dbReference>
<dbReference type="Proteomes" id="UP000187251">
    <property type="component" value="Unassembled WGS sequence"/>
</dbReference>
<accession>A0A1R1JYL6</accession>
<comment type="caution">
    <text evidence="4">The sequence shown here is derived from an EMBL/GenBank/DDBJ whole genome shotgun (WGS) entry which is preliminary data.</text>
</comment>
<reference evidence="4 5" key="1">
    <citation type="submission" date="2016-09" db="EMBL/GenBank/DDBJ databases">
        <title>Phylogenomics of Achromobacter.</title>
        <authorList>
            <person name="Jeukens J."/>
            <person name="Freschi L."/>
            <person name="Vincent A.T."/>
            <person name="Emond-Rheault J.-G."/>
            <person name="Kukavica-Ibrulj I."/>
            <person name="Charette S.J."/>
            <person name="Levesque R.C."/>
        </authorList>
    </citation>
    <scope>NUCLEOTIDE SEQUENCE [LARGE SCALE GENOMIC DNA]</scope>
    <source>
        <strain evidence="4 5">AUS488</strain>
    </source>
</reference>
<evidence type="ECO:0000256" key="2">
    <source>
        <dbReference type="ARBA" id="ARBA00023163"/>
    </source>
</evidence>
<dbReference type="Gene3D" id="1.10.10.60">
    <property type="entry name" value="Homeodomain-like"/>
    <property type="match status" value="1"/>
</dbReference>
<keyword evidence="2" id="KW-0804">Transcription</keyword>
<dbReference type="RefSeq" id="WP_076408930.1">
    <property type="nucleotide sequence ID" value="NZ_MJMN01000002.1"/>
</dbReference>
<evidence type="ECO:0000259" key="3">
    <source>
        <dbReference type="PROSITE" id="PS01124"/>
    </source>
</evidence>
<keyword evidence="1" id="KW-0805">Transcription regulation</keyword>
<evidence type="ECO:0000313" key="5">
    <source>
        <dbReference type="Proteomes" id="UP000187251"/>
    </source>
</evidence>
<dbReference type="InterPro" id="IPR029062">
    <property type="entry name" value="Class_I_gatase-like"/>
</dbReference>
<evidence type="ECO:0000313" key="4">
    <source>
        <dbReference type="EMBL" id="OMG92209.1"/>
    </source>
</evidence>
<dbReference type="SMART" id="SM00342">
    <property type="entry name" value="HTH_ARAC"/>
    <property type="match status" value="1"/>
</dbReference>
<dbReference type="PANTHER" id="PTHR43130:SF3">
    <property type="entry name" value="HTH-TYPE TRANSCRIPTIONAL REGULATOR RV1931C"/>
    <property type="match status" value="1"/>
</dbReference>
<dbReference type="Pfam" id="PF01965">
    <property type="entry name" value="DJ-1_PfpI"/>
    <property type="match status" value="1"/>
</dbReference>
<dbReference type="GO" id="GO:0043565">
    <property type="term" value="F:sequence-specific DNA binding"/>
    <property type="evidence" value="ECO:0007669"/>
    <property type="project" value="InterPro"/>
</dbReference>
<dbReference type="InterPro" id="IPR052158">
    <property type="entry name" value="INH-QAR"/>
</dbReference>
<dbReference type="Pfam" id="PF12833">
    <property type="entry name" value="HTH_18"/>
    <property type="match status" value="1"/>
</dbReference>
<dbReference type="PROSITE" id="PS01124">
    <property type="entry name" value="HTH_ARAC_FAMILY_2"/>
    <property type="match status" value="1"/>
</dbReference>
<dbReference type="SUPFAM" id="SSF46689">
    <property type="entry name" value="Homeodomain-like"/>
    <property type="match status" value="2"/>
</dbReference>
<sequence length="327" mass="35036">MPRHSAAGKPRLVAIVVYPTVQHLDVAGPADVFSMASALGVDARYRVALLSARGGPVTLSNGLALQTEAVAGIDPATVDTLIIAGGEREGLMQAAADATLRAWVGQAGTRTRRLASVCTGAFLLAHWGMLAGRRVATHWASAQLLARHFDGLQVEPEALYVQDDRFWTSGGVTAGIDMCLAMVEQDAGRWLAARVARQLNLALRRSGNQAQYSTILEGQAGAYGELVDWLRDHLAEAIDVERMASLTGQAPRTFHRGFTRDTGYTPRAFLEALRLEAVRAGLDAGQPLKPLARAAGFRSETQLAKAFQRRYGLSPSQYRGGVAPVIP</sequence>
<gene>
    <name evidence="4" type="ORF">BIZ92_05725</name>
</gene>
<dbReference type="AlphaFoldDB" id="A0A1R1JYL6"/>
<proteinExistence type="predicted"/>
<feature type="domain" description="HTH araC/xylS-type" evidence="3">
    <location>
        <begin position="224"/>
        <end position="321"/>
    </location>
</feature>
<evidence type="ECO:0000256" key="1">
    <source>
        <dbReference type="ARBA" id="ARBA00023015"/>
    </source>
</evidence>
<dbReference type="InterPro" id="IPR002818">
    <property type="entry name" value="DJ-1/PfpI"/>
</dbReference>
<dbReference type="OrthoDB" id="8543772at2"/>